<dbReference type="Pfam" id="PF24553">
    <property type="entry name" value="Rv0428c_C"/>
    <property type="match status" value="1"/>
</dbReference>
<dbReference type="InterPro" id="IPR016181">
    <property type="entry name" value="Acyl_CoA_acyltransferase"/>
</dbReference>
<evidence type="ECO:0000259" key="3">
    <source>
        <dbReference type="PROSITE" id="PS51186"/>
    </source>
</evidence>
<keyword evidence="1" id="KW-0808">Transferase</keyword>
<dbReference type="PANTHER" id="PTHR43420">
    <property type="entry name" value="ACETYLTRANSFERASE"/>
    <property type="match status" value="1"/>
</dbReference>
<dbReference type="InterPro" id="IPR050680">
    <property type="entry name" value="YpeA/RimI_acetyltransf"/>
</dbReference>
<feature type="domain" description="N-acetyltransferase" evidence="3">
    <location>
        <begin position="90"/>
        <end position="247"/>
    </location>
</feature>
<proteinExistence type="predicted"/>
<evidence type="ECO:0000313" key="5">
    <source>
        <dbReference type="Proteomes" id="UP001240171"/>
    </source>
</evidence>
<dbReference type="RefSeq" id="WP_305025871.1">
    <property type="nucleotide sequence ID" value="NZ_JAUQTB010000019.1"/>
</dbReference>
<gene>
    <name evidence="4" type="ORF">Q5741_19885</name>
</gene>
<sequence length="250" mass="28975">MLKYHLEELSLNHWPSLSTLMTDGWMLRLANGYTKRANSISPIFGSTVDVEEKIKTCEQFYTACGQRTIFKITPFVKPADLDQLLEGQDYRVEDVTQVQTMTLDALRRPYWTAYTIQEQLTEEWLEALIRINEVKEQHRATMISMLNGIILAKGFISLYHEDKVVACGLGVCERGYIGLYDIVTDPKYRNQGLAEQMILHLLHWGKARGAEASYLAVIDHNKPALRLYEKLGYEHSYNYWYRVKEIGSNR</sequence>
<organism evidence="4 5">
    <name type="scientific">Paenibacillus lacisoli</name>
    <dbReference type="NCBI Taxonomy" id="3064525"/>
    <lineage>
        <taxon>Bacteria</taxon>
        <taxon>Bacillati</taxon>
        <taxon>Bacillota</taxon>
        <taxon>Bacilli</taxon>
        <taxon>Bacillales</taxon>
        <taxon>Paenibacillaceae</taxon>
        <taxon>Paenibacillus</taxon>
    </lineage>
</organism>
<evidence type="ECO:0000256" key="1">
    <source>
        <dbReference type="ARBA" id="ARBA00022679"/>
    </source>
</evidence>
<reference evidence="4 5" key="1">
    <citation type="submission" date="2023-07" db="EMBL/GenBank/DDBJ databases">
        <title>Paenibacillus sp. JX-17 nov. isolated from soil.</title>
        <authorList>
            <person name="Wan Y."/>
            <person name="Liu B."/>
        </authorList>
    </citation>
    <scope>NUCLEOTIDE SEQUENCE [LARGE SCALE GENOMIC DNA]</scope>
    <source>
        <strain evidence="4 5">JX-17</strain>
    </source>
</reference>
<protein>
    <submittedName>
        <fullName evidence="4">GNAT family N-acetyltransferase</fullName>
    </submittedName>
</protein>
<accession>A0ABT9CM18</accession>
<keyword evidence="5" id="KW-1185">Reference proteome</keyword>
<dbReference type="Proteomes" id="UP001240171">
    <property type="component" value="Unassembled WGS sequence"/>
</dbReference>
<keyword evidence="2" id="KW-0012">Acyltransferase</keyword>
<dbReference type="InterPro" id="IPR000182">
    <property type="entry name" value="GNAT_dom"/>
</dbReference>
<dbReference type="PANTHER" id="PTHR43420:SF44">
    <property type="entry name" value="ACETYLTRANSFERASE YPEA"/>
    <property type="match status" value="1"/>
</dbReference>
<comment type="caution">
    <text evidence="4">The sequence shown here is derived from an EMBL/GenBank/DDBJ whole genome shotgun (WGS) entry which is preliminary data.</text>
</comment>
<dbReference type="InterPro" id="IPR056935">
    <property type="entry name" value="Rv0428c-like_C"/>
</dbReference>
<evidence type="ECO:0000256" key="2">
    <source>
        <dbReference type="ARBA" id="ARBA00023315"/>
    </source>
</evidence>
<dbReference type="Gene3D" id="3.40.630.30">
    <property type="match status" value="1"/>
</dbReference>
<evidence type="ECO:0000313" key="4">
    <source>
        <dbReference type="EMBL" id="MDO7908653.1"/>
    </source>
</evidence>
<dbReference type="PROSITE" id="PS51186">
    <property type="entry name" value="GNAT"/>
    <property type="match status" value="1"/>
</dbReference>
<dbReference type="SUPFAM" id="SSF55729">
    <property type="entry name" value="Acyl-CoA N-acyltransferases (Nat)"/>
    <property type="match status" value="1"/>
</dbReference>
<name>A0ABT9CM18_9BACL</name>
<dbReference type="CDD" id="cd04301">
    <property type="entry name" value="NAT_SF"/>
    <property type="match status" value="1"/>
</dbReference>
<dbReference type="EMBL" id="JAUQTB010000019">
    <property type="protein sequence ID" value="MDO7908653.1"/>
    <property type="molecule type" value="Genomic_DNA"/>
</dbReference>